<name>A0A5B8XX89_9DELT</name>
<gene>
    <name evidence="2" type="ORF">FRD01_12545</name>
</gene>
<dbReference type="EMBL" id="CP042467">
    <property type="protein sequence ID" value="QED28049.1"/>
    <property type="molecule type" value="Genomic_DNA"/>
</dbReference>
<feature type="compositionally biased region" description="Acidic residues" evidence="1">
    <location>
        <begin position="60"/>
        <end position="93"/>
    </location>
</feature>
<dbReference type="PROSITE" id="PS51257">
    <property type="entry name" value="PROKAR_LIPOPROTEIN"/>
    <property type="match status" value="1"/>
</dbReference>
<evidence type="ECO:0000313" key="3">
    <source>
        <dbReference type="Proteomes" id="UP000321595"/>
    </source>
</evidence>
<protein>
    <submittedName>
        <fullName evidence="2">Uncharacterized protein</fullName>
    </submittedName>
</protein>
<organism evidence="2 3">
    <name type="scientific">Microvenator marinus</name>
    <dbReference type="NCBI Taxonomy" id="2600177"/>
    <lineage>
        <taxon>Bacteria</taxon>
        <taxon>Deltaproteobacteria</taxon>
        <taxon>Bradymonadales</taxon>
        <taxon>Microvenatoraceae</taxon>
        <taxon>Microvenator</taxon>
    </lineage>
</organism>
<dbReference type="KEGG" id="bbae:FRD01_12545"/>
<keyword evidence="3" id="KW-1185">Reference proteome</keyword>
<sequence>MKYPYPTHLKRLQAACTLILLVACGDPEGGPEPVYNQGDMPSTADMSNTQDMSNMQDMPGTEEDMTGTEEDMTGTEEDMPSTEEDMPGTEEDMPVDMSEISVETCEFPNPGQYIGQCDVVRAQGCSGGESCLPAQQVMGEQAVVVGACLVPEREHVLQEMESCAGTEQRCAPGHLCFFGTCRKLCYLDGGLGCDDEADVCRQPSESWPGLGYCASACVGPG</sequence>
<accession>A0A5B8XX89</accession>
<feature type="region of interest" description="Disordered" evidence="1">
    <location>
        <begin position="58"/>
        <end position="93"/>
    </location>
</feature>
<dbReference type="Proteomes" id="UP000321595">
    <property type="component" value="Chromosome"/>
</dbReference>
<evidence type="ECO:0000313" key="2">
    <source>
        <dbReference type="EMBL" id="QED28049.1"/>
    </source>
</evidence>
<dbReference type="RefSeq" id="WP_146960134.1">
    <property type="nucleotide sequence ID" value="NZ_CP042467.1"/>
</dbReference>
<evidence type="ECO:0000256" key="1">
    <source>
        <dbReference type="SAM" id="MobiDB-lite"/>
    </source>
</evidence>
<proteinExistence type="predicted"/>
<reference evidence="2 3" key="1">
    <citation type="submission" date="2019-08" db="EMBL/GenBank/DDBJ databases">
        <authorList>
            <person name="Liang Q."/>
        </authorList>
    </citation>
    <scope>NUCLEOTIDE SEQUENCE [LARGE SCALE GENOMIC DNA]</scope>
    <source>
        <strain evidence="2 3">V1718</strain>
    </source>
</reference>
<dbReference type="AlphaFoldDB" id="A0A5B8XX89"/>